<keyword evidence="6 7" id="KW-0378">Hydrolase</keyword>
<dbReference type="EC" id="3.5.2.17" evidence="7"/>
<dbReference type="RefSeq" id="WP_331304100.1">
    <property type="nucleotide sequence ID" value="NZ_MLCA01000014.1"/>
</dbReference>
<evidence type="ECO:0000256" key="5">
    <source>
        <dbReference type="ARBA" id="ARBA00022631"/>
    </source>
</evidence>
<evidence type="ECO:0000313" key="10">
    <source>
        <dbReference type="Proteomes" id="UP001355206"/>
    </source>
</evidence>
<dbReference type="PANTHER" id="PTHR10395:SF7">
    <property type="entry name" value="5-HYDROXYISOURATE HYDROLASE"/>
    <property type="match status" value="1"/>
</dbReference>
<comment type="function">
    <text evidence="2">Catalyzes the hydrolysis of 5-hydroxyisourate (HIU) to 2-oxo-4-hydroxy-4-carboxy-5-ureidoimidazoline (OHCU).</text>
</comment>
<protein>
    <recommendedName>
        <fullName evidence="7">5-hydroxyisourate hydrolase</fullName>
        <shortName evidence="7">HIU hydrolase</shortName>
        <shortName evidence="7">HIUHase</shortName>
        <ecNumber evidence="7">3.5.2.17</ecNumber>
    </recommendedName>
</protein>
<dbReference type="PRINTS" id="PR00189">
    <property type="entry name" value="TRNSTHYRETIN"/>
</dbReference>
<comment type="similarity">
    <text evidence="3 7">Belongs to the transthyretin family. 5-hydroxyisourate hydrolase subfamily.</text>
</comment>
<dbReference type="InterPro" id="IPR000895">
    <property type="entry name" value="Transthyretin/HIU_hydrolase"/>
</dbReference>
<gene>
    <name evidence="9" type="primary">uraH</name>
    <name evidence="9" type="ORF">MOTC310_23890</name>
</gene>
<comment type="caution">
    <text evidence="9">The sequence shown here is derived from an EMBL/GenBank/DDBJ whole genome shotgun (WGS) entry which is preliminary data.</text>
</comment>
<dbReference type="Gene3D" id="2.60.40.180">
    <property type="entry name" value="Transthyretin/hydroxyisourate hydrolase domain"/>
    <property type="match status" value="1"/>
</dbReference>
<reference evidence="9 10" key="1">
    <citation type="journal article" date="2012" name="Genet. Mol. Biol.">
        <title>Analysis of 16S rRNA and mxaF genes revealing insights into Methylobacterium niche-specific plant association.</title>
        <authorList>
            <person name="Dourado M.N."/>
            <person name="Andreote F.D."/>
            <person name="Dini-Andreote F."/>
            <person name="Conti R."/>
            <person name="Araujo J.M."/>
            <person name="Araujo W.L."/>
        </authorList>
    </citation>
    <scope>NUCLEOTIDE SEQUENCE [LARGE SCALE GENOMIC DNA]</scope>
    <source>
        <strain evidence="9 10">TC3-10</strain>
    </source>
</reference>
<accession>A0ABU7TUR8</accession>
<dbReference type="InterPro" id="IPR023416">
    <property type="entry name" value="Transthyretin/HIU_hydrolase_d"/>
</dbReference>
<dbReference type="GO" id="GO:0016787">
    <property type="term" value="F:hydrolase activity"/>
    <property type="evidence" value="ECO:0007669"/>
    <property type="project" value="UniProtKB-KW"/>
</dbReference>
<organism evidence="9 10">
    <name type="scientific">Methylobacterium oryzae</name>
    <dbReference type="NCBI Taxonomy" id="334852"/>
    <lineage>
        <taxon>Bacteria</taxon>
        <taxon>Pseudomonadati</taxon>
        <taxon>Pseudomonadota</taxon>
        <taxon>Alphaproteobacteria</taxon>
        <taxon>Hyphomicrobiales</taxon>
        <taxon>Methylobacteriaceae</taxon>
        <taxon>Methylobacterium</taxon>
    </lineage>
</organism>
<evidence type="ECO:0000313" key="9">
    <source>
        <dbReference type="EMBL" id="MEE7493333.1"/>
    </source>
</evidence>
<name>A0ABU7TUR8_9HYPH</name>
<sequence>MRRLTTHVLDLSDGRPAAGVGLRVCRLDGGRSEVVATAVTNADGRCDRPLLSGEEFTAGPYEIQFDIGAYFARRPTKHGGFLDIVPIRFVATAEVTHLHVPLLVAPFGYSTYRGS</sequence>
<dbReference type="InterPro" id="IPR036817">
    <property type="entry name" value="Transthyretin/HIU_hydrolase_sf"/>
</dbReference>
<keyword evidence="5 7" id="KW-0659">Purine metabolism</keyword>
<comment type="subunit">
    <text evidence="4 7">Homotetramer.</text>
</comment>
<comment type="catalytic activity">
    <reaction evidence="1 7">
        <text>5-hydroxyisourate + H2O = 5-hydroxy-2-oxo-4-ureido-2,5-dihydro-1H-imidazole-5-carboxylate + H(+)</text>
        <dbReference type="Rhea" id="RHEA:23736"/>
        <dbReference type="ChEBI" id="CHEBI:15377"/>
        <dbReference type="ChEBI" id="CHEBI:15378"/>
        <dbReference type="ChEBI" id="CHEBI:18072"/>
        <dbReference type="ChEBI" id="CHEBI:58639"/>
        <dbReference type="EC" id="3.5.2.17"/>
    </reaction>
</comment>
<evidence type="ECO:0000256" key="2">
    <source>
        <dbReference type="ARBA" id="ARBA00002704"/>
    </source>
</evidence>
<evidence type="ECO:0000256" key="4">
    <source>
        <dbReference type="ARBA" id="ARBA00011881"/>
    </source>
</evidence>
<dbReference type="Proteomes" id="UP001355206">
    <property type="component" value="Unassembled WGS sequence"/>
</dbReference>
<proteinExistence type="inferred from homology"/>
<dbReference type="InterPro" id="IPR014306">
    <property type="entry name" value="Hydroxyisourate_hydrolase"/>
</dbReference>
<evidence type="ECO:0000256" key="7">
    <source>
        <dbReference type="RuleBase" id="RU361270"/>
    </source>
</evidence>
<keyword evidence="10" id="KW-1185">Reference proteome</keyword>
<dbReference type="PANTHER" id="PTHR10395">
    <property type="entry name" value="URICASE AND TRANSTHYRETIN-RELATED"/>
    <property type="match status" value="1"/>
</dbReference>
<evidence type="ECO:0000259" key="8">
    <source>
        <dbReference type="Pfam" id="PF00576"/>
    </source>
</evidence>
<dbReference type="EMBL" id="MLCA01000014">
    <property type="protein sequence ID" value="MEE7493333.1"/>
    <property type="molecule type" value="Genomic_DNA"/>
</dbReference>
<evidence type="ECO:0000256" key="6">
    <source>
        <dbReference type="ARBA" id="ARBA00022801"/>
    </source>
</evidence>
<evidence type="ECO:0000256" key="3">
    <source>
        <dbReference type="ARBA" id="ARBA00009850"/>
    </source>
</evidence>
<dbReference type="NCBIfam" id="TIGR02962">
    <property type="entry name" value="hdxy_isourate"/>
    <property type="match status" value="1"/>
</dbReference>
<dbReference type="Pfam" id="PF00576">
    <property type="entry name" value="Transthyretin"/>
    <property type="match status" value="1"/>
</dbReference>
<evidence type="ECO:0000256" key="1">
    <source>
        <dbReference type="ARBA" id="ARBA00001043"/>
    </source>
</evidence>
<dbReference type="CDD" id="cd05822">
    <property type="entry name" value="TLP_HIUase"/>
    <property type="match status" value="1"/>
</dbReference>
<feature type="domain" description="Transthyretin/hydroxyisourate hydrolase" evidence="8">
    <location>
        <begin position="4"/>
        <end position="114"/>
    </location>
</feature>
<dbReference type="SUPFAM" id="SSF49472">
    <property type="entry name" value="Transthyretin (synonym: prealbumin)"/>
    <property type="match status" value="1"/>
</dbReference>